<feature type="non-terminal residue" evidence="2">
    <location>
        <position position="1"/>
    </location>
</feature>
<name>A0A0F4Z5K4_RASE3</name>
<accession>A0A0F4Z5K4</accession>
<protein>
    <submittedName>
        <fullName evidence="2">Uncharacterized protein</fullName>
    </submittedName>
</protein>
<sequence length="116" mass="12412">GAHLSLPRRDGPSVINQYKPSYLCCASSSWTAQGARLHCHCQFCTLYRRTVPTQCVMRVEEGLSAATITGSAVRMLRDDSGAAVHGLVWLGDRKPAMESPVGSGPRGPGGSRDRNA</sequence>
<reference evidence="2 3" key="1">
    <citation type="submission" date="2015-04" db="EMBL/GenBank/DDBJ databases">
        <authorList>
            <person name="Heijne W.H."/>
            <person name="Fedorova N.D."/>
            <person name="Nierman W.C."/>
            <person name="Vollebregt A.W."/>
            <person name="Zhao Z."/>
            <person name="Wu L."/>
            <person name="Kumar M."/>
            <person name="Stam H."/>
            <person name="van den Berg M.A."/>
            <person name="Pel H.J."/>
        </authorList>
    </citation>
    <scope>NUCLEOTIDE SEQUENCE [LARGE SCALE GENOMIC DNA]</scope>
    <source>
        <strain evidence="2 3">CBS 393.64</strain>
    </source>
</reference>
<evidence type="ECO:0000256" key="1">
    <source>
        <dbReference type="SAM" id="MobiDB-lite"/>
    </source>
</evidence>
<feature type="region of interest" description="Disordered" evidence="1">
    <location>
        <begin position="94"/>
        <end position="116"/>
    </location>
</feature>
<organism evidence="2 3">
    <name type="scientific">Rasamsonia emersonii (strain ATCC 16479 / CBS 393.64 / IMI 116815)</name>
    <dbReference type="NCBI Taxonomy" id="1408163"/>
    <lineage>
        <taxon>Eukaryota</taxon>
        <taxon>Fungi</taxon>
        <taxon>Dikarya</taxon>
        <taxon>Ascomycota</taxon>
        <taxon>Pezizomycotina</taxon>
        <taxon>Eurotiomycetes</taxon>
        <taxon>Eurotiomycetidae</taxon>
        <taxon>Eurotiales</taxon>
        <taxon>Trichocomaceae</taxon>
        <taxon>Rasamsonia</taxon>
    </lineage>
</organism>
<keyword evidence="3" id="KW-1185">Reference proteome</keyword>
<dbReference type="Proteomes" id="UP000053958">
    <property type="component" value="Unassembled WGS sequence"/>
</dbReference>
<dbReference type="RefSeq" id="XP_013332431.1">
    <property type="nucleotide sequence ID" value="XM_013476977.1"/>
</dbReference>
<evidence type="ECO:0000313" key="3">
    <source>
        <dbReference type="Proteomes" id="UP000053958"/>
    </source>
</evidence>
<evidence type="ECO:0000313" key="2">
    <source>
        <dbReference type="EMBL" id="KKA25819.1"/>
    </source>
</evidence>
<proteinExistence type="predicted"/>
<dbReference type="EMBL" id="LASV01000011">
    <property type="protein sequence ID" value="KKA25819.1"/>
    <property type="molecule type" value="Genomic_DNA"/>
</dbReference>
<comment type="caution">
    <text evidence="2">The sequence shown here is derived from an EMBL/GenBank/DDBJ whole genome shotgun (WGS) entry which is preliminary data.</text>
</comment>
<dbReference type="GeneID" id="25312203"/>
<gene>
    <name evidence="2" type="ORF">T310_0148</name>
</gene>
<dbReference type="AlphaFoldDB" id="A0A0F4Z5K4"/>